<dbReference type="Proteomes" id="UP000323012">
    <property type="component" value="Unassembled WGS sequence"/>
</dbReference>
<dbReference type="EMBL" id="VSED01000062">
    <property type="protein sequence ID" value="TYA37991.1"/>
    <property type="molecule type" value="Genomic_DNA"/>
</dbReference>
<evidence type="ECO:0000313" key="2">
    <source>
        <dbReference type="EMBL" id="TYA37991.1"/>
    </source>
</evidence>
<dbReference type="Proteomes" id="UP000226080">
    <property type="component" value="Unassembled WGS sequence"/>
</dbReference>
<evidence type="ECO:0008006" key="5">
    <source>
        <dbReference type="Google" id="ProtNLM"/>
    </source>
</evidence>
<accession>A0AB74N398</accession>
<evidence type="ECO:0000313" key="1">
    <source>
        <dbReference type="EMBL" id="PHO21522.1"/>
    </source>
</evidence>
<gene>
    <name evidence="1" type="ORF">CQR80_00015</name>
    <name evidence="2" type="ORF">FXB79_11210</name>
</gene>
<keyword evidence="3" id="KW-1185">Reference proteome</keyword>
<sequence length="150" mass="16057">MLSYRCCSVLNLSRCVSIKALWAFTRCLKSTPKRVGIYAILLIALTLGSSSSSCSSAFNTFSTSASPLAVKCSGLRQSAKASLYTLDSLIGAGSTVGKLKPRNSSLPSDILSHDAFSACLYLCNAWASRIRAVEMAYSYFASILSRCAVR</sequence>
<dbReference type="EMBL" id="PCGW01000001">
    <property type="protein sequence ID" value="PHO21522.1"/>
    <property type="molecule type" value="Genomic_DNA"/>
</dbReference>
<reference evidence="2 4" key="2">
    <citation type="submission" date="2019-08" db="EMBL/GenBank/DDBJ databases">
        <title>Whole genome sequencing of Aggregatibacter actinomycetemcomitans cultured from blood stream infections in Denmark reveals a novel phylogenetic lineage expressing serotype a membrane O polysaccharide.</title>
        <authorList>
            <person name="Nedergaard S."/>
            <person name="Kobel C.M."/>
            <person name="Nielsen M.B."/>
            <person name="Moeller R.T."/>
            <person name="Jensen A.B."/>
            <person name="Noerskov-Lauritsen N."/>
        </authorList>
    </citation>
    <scope>NUCLEOTIDE SEQUENCE [LARGE SCALE GENOMIC DNA]</scope>
    <source>
        <strain evidence="2 4">PN_563</strain>
    </source>
</reference>
<evidence type="ECO:0000313" key="3">
    <source>
        <dbReference type="Proteomes" id="UP000226080"/>
    </source>
</evidence>
<protein>
    <recommendedName>
        <fullName evidence="5">Secreted protein</fullName>
    </recommendedName>
</protein>
<dbReference type="AlphaFoldDB" id="A0AB74N398"/>
<proteinExistence type="predicted"/>
<comment type="caution">
    <text evidence="2">The sequence shown here is derived from an EMBL/GenBank/DDBJ whole genome shotgun (WGS) entry which is preliminary data.</text>
</comment>
<name>A0AB74N398_AGGAC</name>
<reference evidence="1 3" key="1">
    <citation type="submission" date="2017-10" db="EMBL/GenBank/DDBJ databases">
        <title>Draft genome sequences of Aggregatibacter actinomycetemcomitans strains 310a and 310b.</title>
        <authorList>
            <person name="May A.C."/>
            <person name="Ohta H."/>
            <person name="Maeda H."/>
            <person name="Kokeguchi S."/>
            <person name="Cugini C."/>
        </authorList>
    </citation>
    <scope>NUCLEOTIDE SEQUENCE [LARGE SCALE GENOMIC DNA]</scope>
    <source>
        <strain evidence="1 3">310b</strain>
    </source>
</reference>
<evidence type="ECO:0000313" key="4">
    <source>
        <dbReference type="Proteomes" id="UP000323012"/>
    </source>
</evidence>
<organism evidence="2 4">
    <name type="scientific">Aggregatibacter actinomycetemcomitans</name>
    <name type="common">Actinobacillus actinomycetemcomitans</name>
    <name type="synonym">Haemophilus actinomycetemcomitans</name>
    <dbReference type="NCBI Taxonomy" id="714"/>
    <lineage>
        <taxon>Bacteria</taxon>
        <taxon>Pseudomonadati</taxon>
        <taxon>Pseudomonadota</taxon>
        <taxon>Gammaproteobacteria</taxon>
        <taxon>Pasteurellales</taxon>
        <taxon>Pasteurellaceae</taxon>
        <taxon>Aggregatibacter</taxon>
    </lineage>
</organism>